<dbReference type="SUPFAM" id="SSF55347">
    <property type="entry name" value="Glyceraldehyde-3-phosphate dehydrogenase-like, C-terminal domain"/>
    <property type="match status" value="1"/>
</dbReference>
<protein>
    <submittedName>
        <fullName evidence="4">Gfo/Idh/MocA family oxidoreductase</fullName>
    </submittedName>
</protein>
<dbReference type="PANTHER" id="PTHR43818:SF11">
    <property type="entry name" value="BCDNA.GH03377"/>
    <property type="match status" value="1"/>
</dbReference>
<dbReference type="InterPro" id="IPR050463">
    <property type="entry name" value="Gfo/Idh/MocA_oxidrdct_glycsds"/>
</dbReference>
<dbReference type="SUPFAM" id="SSF51735">
    <property type="entry name" value="NAD(P)-binding Rossmann-fold domains"/>
    <property type="match status" value="1"/>
</dbReference>
<evidence type="ECO:0000313" key="4">
    <source>
        <dbReference type="EMBL" id="NDV86718.1"/>
    </source>
</evidence>
<gene>
    <name evidence="4" type="ORF">GTW51_08385</name>
</gene>
<dbReference type="GO" id="GO:0016491">
    <property type="term" value="F:oxidoreductase activity"/>
    <property type="evidence" value="ECO:0007669"/>
    <property type="project" value="UniProtKB-KW"/>
</dbReference>
<accession>A0A6L9MGD4</accession>
<dbReference type="RefSeq" id="WP_163043465.1">
    <property type="nucleotide sequence ID" value="NZ_JAAAMJ010000004.1"/>
</dbReference>
<dbReference type="Proteomes" id="UP000476332">
    <property type="component" value="Unassembled WGS sequence"/>
</dbReference>
<keyword evidence="5" id="KW-1185">Reference proteome</keyword>
<dbReference type="Pfam" id="PF22725">
    <property type="entry name" value="GFO_IDH_MocA_C3"/>
    <property type="match status" value="1"/>
</dbReference>
<evidence type="ECO:0000313" key="5">
    <source>
        <dbReference type="Proteomes" id="UP000476332"/>
    </source>
</evidence>
<evidence type="ECO:0000259" key="2">
    <source>
        <dbReference type="Pfam" id="PF01408"/>
    </source>
</evidence>
<dbReference type="InterPro" id="IPR036291">
    <property type="entry name" value="NAD(P)-bd_dom_sf"/>
</dbReference>
<keyword evidence="1" id="KW-0560">Oxidoreductase</keyword>
<reference evidence="4 5" key="1">
    <citation type="submission" date="2020-01" db="EMBL/GenBank/DDBJ databases">
        <title>Genomes of bacteria type strains.</title>
        <authorList>
            <person name="Chen J."/>
            <person name="Zhu S."/>
            <person name="Chen J."/>
        </authorList>
    </citation>
    <scope>NUCLEOTIDE SEQUENCE [LARGE SCALE GENOMIC DNA]</scope>
    <source>
        <strain evidence="4 5">KCTC 52919</strain>
    </source>
</reference>
<dbReference type="PANTHER" id="PTHR43818">
    <property type="entry name" value="BCDNA.GH03377"/>
    <property type="match status" value="1"/>
</dbReference>
<dbReference type="InterPro" id="IPR000683">
    <property type="entry name" value="Gfo/Idh/MocA-like_OxRdtase_N"/>
</dbReference>
<dbReference type="AlphaFoldDB" id="A0A6L9MGD4"/>
<dbReference type="CDD" id="cd00133">
    <property type="entry name" value="PTS_IIB"/>
    <property type="match status" value="1"/>
</dbReference>
<proteinExistence type="predicted"/>
<dbReference type="Pfam" id="PF01408">
    <property type="entry name" value="GFO_IDH_MocA"/>
    <property type="match status" value="1"/>
</dbReference>
<feature type="domain" description="Gfo/Idh/MocA-like oxidoreductase N-terminal" evidence="2">
    <location>
        <begin position="4"/>
        <end position="117"/>
    </location>
</feature>
<sequence>MVTRIGLIGCGNISDIYLLNAARFPGIEFSACADLRPAAAAAKAESYGIEARSVDELLASDDVDIVLNLTIPAAHAEISLAALESGKHVYSEKPLATSVADGEAILAAAGSRGLRVGAAPDTVLGASIQEARRQIDAGIIGKPLLGVASVLSHGMENWHPDPTFFFKPGGGPVLDMGPYYLSTLVNLLGPVNSVQASGQVGFETRTVTTPHSPILGQTIRVEVLSTVQALLEFDSGAQVTFLASWDVWKHGLRPLELHGTDGSMRVPDPNWFGGVVETAVERGDWSSTATDHFVFGAANWPLADPVHANYRGAGIAEMAQAIAQGRPHRANGEVALHVLAVMAGILEAAGSGARVAIGPRCTRPDALGEAEALTLTGGTRAGMTSQPSLPFAEQDA</sequence>
<organism evidence="4 5">
    <name type="scientific">Aurantimonas aggregata</name>
    <dbReference type="NCBI Taxonomy" id="2047720"/>
    <lineage>
        <taxon>Bacteria</taxon>
        <taxon>Pseudomonadati</taxon>
        <taxon>Pseudomonadota</taxon>
        <taxon>Alphaproteobacteria</taxon>
        <taxon>Hyphomicrobiales</taxon>
        <taxon>Aurantimonadaceae</taxon>
        <taxon>Aurantimonas</taxon>
    </lineage>
</organism>
<dbReference type="GO" id="GO:0000166">
    <property type="term" value="F:nucleotide binding"/>
    <property type="evidence" value="ECO:0007669"/>
    <property type="project" value="InterPro"/>
</dbReference>
<evidence type="ECO:0000256" key="1">
    <source>
        <dbReference type="ARBA" id="ARBA00023002"/>
    </source>
</evidence>
<dbReference type="Gene3D" id="3.30.360.10">
    <property type="entry name" value="Dihydrodipicolinate Reductase, domain 2"/>
    <property type="match status" value="1"/>
</dbReference>
<comment type="caution">
    <text evidence="4">The sequence shown here is derived from an EMBL/GenBank/DDBJ whole genome shotgun (WGS) entry which is preliminary data.</text>
</comment>
<dbReference type="Gene3D" id="3.40.50.720">
    <property type="entry name" value="NAD(P)-binding Rossmann-like Domain"/>
    <property type="match status" value="1"/>
</dbReference>
<dbReference type="EMBL" id="JAAAMJ010000004">
    <property type="protein sequence ID" value="NDV86718.1"/>
    <property type="molecule type" value="Genomic_DNA"/>
</dbReference>
<name>A0A6L9MGD4_9HYPH</name>
<feature type="domain" description="GFO/IDH/MocA-like oxidoreductase" evidence="3">
    <location>
        <begin position="128"/>
        <end position="264"/>
    </location>
</feature>
<dbReference type="InterPro" id="IPR055170">
    <property type="entry name" value="GFO_IDH_MocA-like_dom"/>
</dbReference>
<evidence type="ECO:0000259" key="3">
    <source>
        <dbReference type="Pfam" id="PF22725"/>
    </source>
</evidence>